<dbReference type="PANTHER" id="PTHR13696:SF99">
    <property type="entry name" value="COBYRINIC ACID AC-DIAMIDE SYNTHASE"/>
    <property type="match status" value="1"/>
</dbReference>
<name>A0A173T196_9FIRM</name>
<dbReference type="SUPFAM" id="SSF52540">
    <property type="entry name" value="P-loop containing nucleoside triphosphate hydrolases"/>
    <property type="match status" value="1"/>
</dbReference>
<evidence type="ECO:0000313" key="6">
    <source>
        <dbReference type="EMBL" id="CUM96493.1"/>
    </source>
</evidence>
<accession>A0A173T196</accession>
<evidence type="ECO:0000256" key="2">
    <source>
        <dbReference type="ARBA" id="ARBA00049360"/>
    </source>
</evidence>
<comment type="similarity">
    <text evidence="1">Belongs to the ParA family.</text>
</comment>
<dbReference type="CDD" id="cd02042">
    <property type="entry name" value="ParAB_family"/>
    <property type="match status" value="1"/>
</dbReference>
<dbReference type="Gene3D" id="3.40.50.300">
    <property type="entry name" value="P-loop containing nucleotide triphosphate hydrolases"/>
    <property type="match status" value="1"/>
</dbReference>
<evidence type="ECO:0000256" key="1">
    <source>
        <dbReference type="ARBA" id="ARBA00006976"/>
    </source>
</evidence>
<dbReference type="AlphaFoldDB" id="A0A173T196"/>
<sequence length="260" mass="28348">MCKVISIANQKGGVGKTTTTSNLGIGLAKQGKKVLLIDADAQGSLTASLGFTEPDKLEVTLATVMANIINDEEMEKGYGILEHEEGISLMPGNIELSGLEVSLVNAMSRELVLRSYIEQVREDYDYILIDCMPSLGMITINAFACADSILIPVQAAYLPVKGLEQLIKTIGRVKRQINPKLEIEGILLTMVDNRTNYAKDISALLIENYGSKVRIFQNSIPISVRAAEISAEGVSIYRHDPKGKVASAYQSLTEEVLRDE</sequence>
<comment type="subunit">
    <text evidence="3">Dimerizes in the presence of ATP but not ADP; ATP-binding is required for double-stranded (ds)DNA-binding. Interacts with DnaA.</text>
</comment>
<evidence type="ECO:0000259" key="5">
    <source>
        <dbReference type="Pfam" id="PF13614"/>
    </source>
</evidence>
<dbReference type="EMBL" id="CYXM01000005">
    <property type="protein sequence ID" value="CUM96493.1"/>
    <property type="molecule type" value="Genomic_DNA"/>
</dbReference>
<protein>
    <recommendedName>
        <fullName evidence="4">Sporulation initiation inhibitor protein Soj</fullName>
    </recommendedName>
</protein>
<dbReference type="PIRSF" id="PIRSF009320">
    <property type="entry name" value="Nuc_binding_HP_1000"/>
    <property type="match status" value="1"/>
</dbReference>
<dbReference type="Proteomes" id="UP000095673">
    <property type="component" value="Unassembled WGS sequence"/>
</dbReference>
<gene>
    <name evidence="6" type="primary">soj_2</name>
    <name evidence="6" type="ORF">ERS852580_01361</name>
</gene>
<dbReference type="PANTHER" id="PTHR13696">
    <property type="entry name" value="P-LOOP CONTAINING NUCLEOSIDE TRIPHOSPHATE HYDROLASE"/>
    <property type="match status" value="1"/>
</dbReference>
<comment type="catalytic activity">
    <reaction evidence="2">
        <text>ATP + H2O = ADP + phosphate + H(+)</text>
        <dbReference type="Rhea" id="RHEA:13065"/>
        <dbReference type="ChEBI" id="CHEBI:15377"/>
        <dbReference type="ChEBI" id="CHEBI:15378"/>
        <dbReference type="ChEBI" id="CHEBI:30616"/>
        <dbReference type="ChEBI" id="CHEBI:43474"/>
        <dbReference type="ChEBI" id="CHEBI:456216"/>
    </reaction>
</comment>
<reference evidence="6 7" key="1">
    <citation type="submission" date="2015-09" db="EMBL/GenBank/DDBJ databases">
        <authorList>
            <consortium name="Pathogen Informatics"/>
        </authorList>
    </citation>
    <scope>NUCLEOTIDE SEQUENCE [LARGE SCALE GENOMIC DNA]</scope>
    <source>
        <strain evidence="6 7">2789STDY5834968</strain>
    </source>
</reference>
<organism evidence="6 7">
    <name type="scientific">Agathobacter rectalis</name>
    <dbReference type="NCBI Taxonomy" id="39491"/>
    <lineage>
        <taxon>Bacteria</taxon>
        <taxon>Bacillati</taxon>
        <taxon>Bacillota</taxon>
        <taxon>Clostridia</taxon>
        <taxon>Lachnospirales</taxon>
        <taxon>Lachnospiraceae</taxon>
        <taxon>Agathobacter</taxon>
    </lineage>
</organism>
<evidence type="ECO:0000256" key="3">
    <source>
        <dbReference type="ARBA" id="ARBA00062323"/>
    </source>
</evidence>
<feature type="domain" description="AAA" evidence="5">
    <location>
        <begin position="3"/>
        <end position="183"/>
    </location>
</feature>
<evidence type="ECO:0000256" key="4">
    <source>
        <dbReference type="ARBA" id="ARBA00071824"/>
    </source>
</evidence>
<dbReference type="FunFam" id="3.40.50.300:FF:000285">
    <property type="entry name" value="Sporulation initiation inhibitor Soj"/>
    <property type="match status" value="1"/>
</dbReference>
<proteinExistence type="inferred from homology"/>
<dbReference type="Pfam" id="PF13614">
    <property type="entry name" value="AAA_31"/>
    <property type="match status" value="1"/>
</dbReference>
<dbReference type="InterPro" id="IPR025669">
    <property type="entry name" value="AAA_dom"/>
</dbReference>
<dbReference type="RefSeq" id="WP_055194881.1">
    <property type="nucleotide sequence ID" value="NZ_CP143947.1"/>
</dbReference>
<evidence type="ECO:0000313" key="7">
    <source>
        <dbReference type="Proteomes" id="UP000095673"/>
    </source>
</evidence>
<dbReference type="OrthoDB" id="9815116at2"/>
<dbReference type="InterPro" id="IPR050678">
    <property type="entry name" value="DNA_Partitioning_ATPase"/>
</dbReference>
<dbReference type="InterPro" id="IPR027417">
    <property type="entry name" value="P-loop_NTPase"/>
</dbReference>